<reference evidence="2" key="1">
    <citation type="submission" date="2020-02" db="EMBL/GenBank/DDBJ databases">
        <authorList>
            <person name="Meier V. D."/>
        </authorList>
    </citation>
    <scope>NUCLEOTIDE SEQUENCE</scope>
    <source>
        <strain evidence="2">AVDCRST_MAG85</strain>
    </source>
</reference>
<name>A0A6J4SXU9_9ACTN</name>
<organism evidence="2">
    <name type="scientific">uncultured Solirubrobacteraceae bacterium</name>
    <dbReference type="NCBI Taxonomy" id="1162706"/>
    <lineage>
        <taxon>Bacteria</taxon>
        <taxon>Bacillati</taxon>
        <taxon>Actinomycetota</taxon>
        <taxon>Thermoleophilia</taxon>
        <taxon>Solirubrobacterales</taxon>
        <taxon>Solirubrobacteraceae</taxon>
        <taxon>environmental samples</taxon>
    </lineage>
</organism>
<feature type="non-terminal residue" evidence="2">
    <location>
        <position position="1"/>
    </location>
</feature>
<feature type="compositionally biased region" description="Low complexity" evidence="1">
    <location>
        <begin position="45"/>
        <end position="55"/>
    </location>
</feature>
<evidence type="ECO:0000256" key="1">
    <source>
        <dbReference type="SAM" id="MobiDB-lite"/>
    </source>
</evidence>
<proteinExistence type="predicted"/>
<evidence type="ECO:0000313" key="2">
    <source>
        <dbReference type="EMBL" id="CAA9507918.1"/>
    </source>
</evidence>
<dbReference type="AlphaFoldDB" id="A0A6J4SXU9"/>
<feature type="compositionally biased region" description="Basic residues" evidence="1">
    <location>
        <begin position="118"/>
        <end position="129"/>
    </location>
</feature>
<dbReference type="EMBL" id="CADCVT010000235">
    <property type="protein sequence ID" value="CAA9507918.1"/>
    <property type="molecule type" value="Genomic_DNA"/>
</dbReference>
<feature type="non-terminal residue" evidence="2">
    <location>
        <position position="152"/>
    </location>
</feature>
<accession>A0A6J4SXU9</accession>
<feature type="compositionally biased region" description="Basic residues" evidence="1">
    <location>
        <begin position="27"/>
        <end position="44"/>
    </location>
</feature>
<feature type="region of interest" description="Disordered" evidence="1">
    <location>
        <begin position="1"/>
        <end position="152"/>
    </location>
</feature>
<sequence>DLRRRRSPPGTAGHRGSGGRHAELRARLARRCLRHARRPPRRAARGPAVPAAAGRLRPRAPDAHRVRAAAQPPDARVHARRDRPPVAGGHGLPRRGDRVDRGGRRHPVRAAGLAPAGRGRRPRGARRPRGGAPDHRRPSRQGAQLRRDRWSL</sequence>
<gene>
    <name evidence="2" type="ORF">AVDCRST_MAG85-2154</name>
</gene>
<protein>
    <submittedName>
        <fullName evidence="2">Uncharacterized protein</fullName>
    </submittedName>
</protein>